<dbReference type="SUPFAM" id="SSF53335">
    <property type="entry name" value="S-adenosyl-L-methionine-dependent methyltransferases"/>
    <property type="match status" value="1"/>
</dbReference>
<keyword evidence="2" id="KW-1185">Reference proteome</keyword>
<organism evidence="1 2">
    <name type="scientific">Methylobacterium haplocladii</name>
    <dbReference type="NCBI Taxonomy" id="1176176"/>
    <lineage>
        <taxon>Bacteria</taxon>
        <taxon>Pseudomonadati</taxon>
        <taxon>Pseudomonadota</taxon>
        <taxon>Alphaproteobacteria</taxon>
        <taxon>Hyphomicrobiales</taxon>
        <taxon>Methylobacteriaceae</taxon>
        <taxon>Methylobacterium</taxon>
    </lineage>
</organism>
<accession>A0A512IS73</accession>
<protein>
    <recommendedName>
        <fullName evidence="3">Methyltransferase</fullName>
    </recommendedName>
</protein>
<name>A0A512IS73_9HYPH</name>
<dbReference type="Proteomes" id="UP000321258">
    <property type="component" value="Unassembled WGS sequence"/>
</dbReference>
<proteinExistence type="predicted"/>
<dbReference type="InterPro" id="IPR029063">
    <property type="entry name" value="SAM-dependent_MTases_sf"/>
</dbReference>
<gene>
    <name evidence="1" type="ORF">MHA02_29440</name>
</gene>
<dbReference type="EMBL" id="BJZT01000032">
    <property type="protein sequence ID" value="GEP00557.1"/>
    <property type="molecule type" value="Genomic_DNA"/>
</dbReference>
<dbReference type="RefSeq" id="WP_238180447.1">
    <property type="nucleotide sequence ID" value="NZ_BJZT01000032.1"/>
</dbReference>
<comment type="caution">
    <text evidence="1">The sequence shown here is derived from an EMBL/GenBank/DDBJ whole genome shotgun (WGS) entry which is preliminary data.</text>
</comment>
<evidence type="ECO:0008006" key="3">
    <source>
        <dbReference type="Google" id="ProtNLM"/>
    </source>
</evidence>
<sequence>MSAPKIVTAGAKACTPAVLPGGARSIMGQRREPPDSLEFFPTPPWATRAFCTLLQERHLANRYQHAWDPACGQGHMSGPLQDYFGEVLATDVFAHGGVREPHPPGWGGVRDFLDDALPAPYGIDWLVTNPPFNPAAQFVLHGLELARVGVAVLVRTQWLATEDRYLEVFAHHPPTLIVQYAERVPMHRGRWVPGGSTATDYVWVVWVKERATAGFHAARDPAFVWLPPGQKRRFLTVEDIRRYAWEAETPLFDPVEPDGEAS</sequence>
<evidence type="ECO:0000313" key="1">
    <source>
        <dbReference type="EMBL" id="GEP00557.1"/>
    </source>
</evidence>
<reference evidence="1 2" key="1">
    <citation type="submission" date="2019-07" db="EMBL/GenBank/DDBJ databases">
        <title>Whole genome shotgun sequence of Methylobacterium haplocladii NBRC 107714.</title>
        <authorList>
            <person name="Hosoyama A."/>
            <person name="Uohara A."/>
            <person name="Ohji S."/>
            <person name="Ichikawa N."/>
        </authorList>
    </citation>
    <scope>NUCLEOTIDE SEQUENCE [LARGE SCALE GENOMIC DNA]</scope>
    <source>
        <strain evidence="1 2">NBRC 107714</strain>
    </source>
</reference>
<dbReference type="AlphaFoldDB" id="A0A512IS73"/>
<evidence type="ECO:0000313" key="2">
    <source>
        <dbReference type="Proteomes" id="UP000321258"/>
    </source>
</evidence>